<dbReference type="PANTHER" id="PTHR33476">
    <property type="entry name" value="EMB|CAB62613.1"/>
    <property type="match status" value="1"/>
</dbReference>
<dbReference type="GO" id="GO:0004497">
    <property type="term" value="F:monooxygenase activity"/>
    <property type="evidence" value="ECO:0007669"/>
    <property type="project" value="UniProtKB-KW"/>
</dbReference>
<gene>
    <name evidence="2" type="primary">ssuD_3</name>
    <name evidence="2" type="ORF">g.33052</name>
</gene>
<dbReference type="GO" id="GO:0008356">
    <property type="term" value="P:asymmetric cell division"/>
    <property type="evidence" value="ECO:0007669"/>
    <property type="project" value="InterPro"/>
</dbReference>
<sequence length="227" mass="25833">VTEFNKMIELRSEMEKLLKEIKGSLQRKDVSPHSGDSKNNLACCSSDSCRNMEWSNLSVQDCNPCLELVEISCSEELDGYSTSNKGFEEGTKSLGIVQMEAELKSELQLLQLNVKKQESSESLTEEMPGEVYDLSDSFSLSLGEHPEGKEQADEGEEDTGAPYGVCPHELTRRLRELLETQQQERIAELETALELAHIKLREKEMEACWWRDTARLVSQRKQETLQR</sequence>
<accession>A0A1D1XRW4</accession>
<dbReference type="PANTHER" id="PTHR33476:SF22">
    <property type="entry name" value="PROTEIN POLAR LOCALIZATION DURING ASYMMETRIC DIVISION AND REDISTRIBUTION"/>
    <property type="match status" value="1"/>
</dbReference>
<dbReference type="EMBL" id="GDJX01022798">
    <property type="protein sequence ID" value="JAT45138.1"/>
    <property type="molecule type" value="Transcribed_RNA"/>
</dbReference>
<dbReference type="InterPro" id="IPR040348">
    <property type="entry name" value="POLAR-like"/>
</dbReference>
<protein>
    <submittedName>
        <fullName evidence="2">Alkanesulfonate monooxygenase</fullName>
    </submittedName>
</protein>
<keyword evidence="2" id="KW-0503">Monooxygenase</keyword>
<feature type="non-terminal residue" evidence="2">
    <location>
        <position position="1"/>
    </location>
</feature>
<name>A0A1D1XRW4_9ARAE</name>
<keyword evidence="2" id="KW-0560">Oxidoreductase</keyword>
<proteinExistence type="predicted"/>
<dbReference type="AlphaFoldDB" id="A0A1D1XRW4"/>
<feature type="region of interest" description="Disordered" evidence="1">
    <location>
        <begin position="139"/>
        <end position="162"/>
    </location>
</feature>
<organism evidence="2">
    <name type="scientific">Anthurium amnicola</name>
    <dbReference type="NCBI Taxonomy" id="1678845"/>
    <lineage>
        <taxon>Eukaryota</taxon>
        <taxon>Viridiplantae</taxon>
        <taxon>Streptophyta</taxon>
        <taxon>Embryophyta</taxon>
        <taxon>Tracheophyta</taxon>
        <taxon>Spermatophyta</taxon>
        <taxon>Magnoliopsida</taxon>
        <taxon>Liliopsida</taxon>
        <taxon>Araceae</taxon>
        <taxon>Pothoideae</taxon>
        <taxon>Potheae</taxon>
        <taxon>Anthurium</taxon>
    </lineage>
</organism>
<reference evidence="2" key="1">
    <citation type="submission" date="2015-07" db="EMBL/GenBank/DDBJ databases">
        <title>Transcriptome Assembly of Anthurium amnicola.</title>
        <authorList>
            <person name="Suzuki J."/>
        </authorList>
    </citation>
    <scope>NUCLEOTIDE SEQUENCE</scope>
</reference>
<evidence type="ECO:0000313" key="2">
    <source>
        <dbReference type="EMBL" id="JAT45138.1"/>
    </source>
</evidence>
<evidence type="ECO:0000256" key="1">
    <source>
        <dbReference type="SAM" id="MobiDB-lite"/>
    </source>
</evidence>